<organism evidence="5 6">
    <name type="scientific">Sanguibacter inulinus</name>
    <dbReference type="NCBI Taxonomy" id="60922"/>
    <lineage>
        <taxon>Bacteria</taxon>
        <taxon>Bacillati</taxon>
        <taxon>Actinomycetota</taxon>
        <taxon>Actinomycetes</taxon>
        <taxon>Micrococcales</taxon>
        <taxon>Sanguibacteraceae</taxon>
        <taxon>Sanguibacter</taxon>
    </lineage>
</organism>
<accession>A0A853ERY7</accession>
<dbReference type="RefSeq" id="WP_056129804.1">
    <property type="nucleotide sequence ID" value="NZ_JACBYE010000013.1"/>
</dbReference>
<name>A0A853ERY7_9MICO</name>
<sequence>MLFRIDPTAGEPLFAQLATQVRLGVARGDLAVGERLPSARELATSLDLNVHTVLRAYQDLRDDGLIDLRRGRGAVVTERAGADFATLRDAVAAVAAESRALNLSPETTLALLKEALS</sequence>
<evidence type="ECO:0000259" key="4">
    <source>
        <dbReference type="PROSITE" id="PS50949"/>
    </source>
</evidence>
<proteinExistence type="predicted"/>
<keyword evidence="6" id="KW-1185">Reference proteome</keyword>
<evidence type="ECO:0000256" key="3">
    <source>
        <dbReference type="ARBA" id="ARBA00023163"/>
    </source>
</evidence>
<protein>
    <submittedName>
        <fullName evidence="5">GntR family transcriptional regulator</fullName>
    </submittedName>
</protein>
<reference evidence="5 6" key="1">
    <citation type="submission" date="2020-07" db="EMBL/GenBank/DDBJ databases">
        <title>MOT database genomes.</title>
        <authorList>
            <person name="Joseph S."/>
            <person name="Aduse-Opoku J."/>
            <person name="Hashim A."/>
            <person name="Wade W."/>
            <person name="Curtis M."/>
        </authorList>
    </citation>
    <scope>NUCLEOTIDE SEQUENCE [LARGE SCALE GENOMIC DNA]</scope>
    <source>
        <strain evidence="5 6">DSM 100099</strain>
    </source>
</reference>
<dbReference type="SMART" id="SM00345">
    <property type="entry name" value="HTH_GNTR"/>
    <property type="match status" value="1"/>
</dbReference>
<dbReference type="InterPro" id="IPR036390">
    <property type="entry name" value="WH_DNA-bd_sf"/>
</dbReference>
<gene>
    <name evidence="5" type="ORF">HZZ10_07285</name>
</gene>
<keyword evidence="3" id="KW-0804">Transcription</keyword>
<dbReference type="PANTHER" id="PTHR38445">
    <property type="entry name" value="HTH-TYPE TRANSCRIPTIONAL REPRESSOR YTRA"/>
    <property type="match status" value="1"/>
</dbReference>
<evidence type="ECO:0000313" key="6">
    <source>
        <dbReference type="Proteomes" id="UP000561011"/>
    </source>
</evidence>
<dbReference type="Pfam" id="PF00392">
    <property type="entry name" value="GntR"/>
    <property type="match status" value="1"/>
</dbReference>
<dbReference type="Gene3D" id="1.10.10.10">
    <property type="entry name" value="Winged helix-like DNA-binding domain superfamily/Winged helix DNA-binding domain"/>
    <property type="match status" value="1"/>
</dbReference>
<comment type="caution">
    <text evidence="5">The sequence shown here is derived from an EMBL/GenBank/DDBJ whole genome shotgun (WGS) entry which is preliminary data.</text>
</comment>
<dbReference type="PANTHER" id="PTHR38445:SF7">
    <property type="entry name" value="GNTR-FAMILY TRANSCRIPTIONAL REGULATOR"/>
    <property type="match status" value="1"/>
</dbReference>
<dbReference type="CDD" id="cd07377">
    <property type="entry name" value="WHTH_GntR"/>
    <property type="match status" value="1"/>
</dbReference>
<dbReference type="PROSITE" id="PS50949">
    <property type="entry name" value="HTH_GNTR"/>
    <property type="match status" value="1"/>
</dbReference>
<dbReference type="GO" id="GO:0003677">
    <property type="term" value="F:DNA binding"/>
    <property type="evidence" value="ECO:0007669"/>
    <property type="project" value="UniProtKB-KW"/>
</dbReference>
<keyword evidence="2" id="KW-0238">DNA-binding</keyword>
<keyword evidence="1" id="KW-0805">Transcription regulation</keyword>
<evidence type="ECO:0000313" key="5">
    <source>
        <dbReference type="EMBL" id="NYS93329.1"/>
    </source>
</evidence>
<dbReference type="InterPro" id="IPR000524">
    <property type="entry name" value="Tscrpt_reg_HTH_GntR"/>
</dbReference>
<dbReference type="GO" id="GO:0003700">
    <property type="term" value="F:DNA-binding transcription factor activity"/>
    <property type="evidence" value="ECO:0007669"/>
    <property type="project" value="InterPro"/>
</dbReference>
<dbReference type="EMBL" id="JACBYE010000013">
    <property type="protein sequence ID" value="NYS93329.1"/>
    <property type="molecule type" value="Genomic_DNA"/>
</dbReference>
<evidence type="ECO:0000256" key="2">
    <source>
        <dbReference type="ARBA" id="ARBA00023125"/>
    </source>
</evidence>
<evidence type="ECO:0000256" key="1">
    <source>
        <dbReference type="ARBA" id="ARBA00023015"/>
    </source>
</evidence>
<feature type="domain" description="HTH gntR-type" evidence="4">
    <location>
        <begin position="11"/>
        <end position="79"/>
    </location>
</feature>
<dbReference type="Proteomes" id="UP000561011">
    <property type="component" value="Unassembled WGS sequence"/>
</dbReference>
<dbReference type="InterPro" id="IPR036388">
    <property type="entry name" value="WH-like_DNA-bd_sf"/>
</dbReference>
<dbReference type="AlphaFoldDB" id="A0A853ERY7"/>
<dbReference type="SUPFAM" id="SSF46785">
    <property type="entry name" value="Winged helix' DNA-binding domain"/>
    <property type="match status" value="1"/>
</dbReference>